<feature type="region of interest" description="Disordered" evidence="1">
    <location>
        <begin position="208"/>
        <end position="231"/>
    </location>
</feature>
<dbReference type="CDD" id="cd13402">
    <property type="entry name" value="LT_TF-like"/>
    <property type="match status" value="1"/>
</dbReference>
<reference evidence="3" key="1">
    <citation type="journal article" date="2019" name="Int. J. Syst. Evol. Microbiol.">
        <title>The Global Catalogue of Microorganisms (GCM) 10K type strain sequencing project: providing services to taxonomists for standard genome sequencing and annotation.</title>
        <authorList>
            <consortium name="The Broad Institute Genomics Platform"/>
            <consortium name="The Broad Institute Genome Sequencing Center for Infectious Disease"/>
            <person name="Wu L."/>
            <person name="Ma J."/>
        </authorList>
    </citation>
    <scope>NUCLEOTIDE SEQUENCE [LARGE SCALE GENOMIC DNA]</scope>
    <source>
        <strain evidence="3">CGMCC 1.7693</strain>
    </source>
</reference>
<protein>
    <submittedName>
        <fullName evidence="2">Uncharacterized protein</fullName>
    </submittedName>
</protein>
<dbReference type="EMBL" id="BMLW01000043">
    <property type="protein sequence ID" value="GGP17398.1"/>
    <property type="molecule type" value="Genomic_DNA"/>
</dbReference>
<gene>
    <name evidence="2" type="ORF">GCM10011346_52910</name>
</gene>
<comment type="caution">
    <text evidence="2">The sequence shown here is derived from an EMBL/GenBank/DDBJ whole genome shotgun (WGS) entry which is preliminary data.</text>
</comment>
<feature type="compositionally biased region" description="Basic and acidic residues" evidence="1">
    <location>
        <begin position="208"/>
        <end position="219"/>
    </location>
</feature>
<dbReference type="InterPro" id="IPR023346">
    <property type="entry name" value="Lysozyme-like_dom_sf"/>
</dbReference>
<evidence type="ECO:0000256" key="1">
    <source>
        <dbReference type="SAM" id="MobiDB-lite"/>
    </source>
</evidence>
<dbReference type="SUPFAM" id="SSF53955">
    <property type="entry name" value="Lysozyme-like"/>
    <property type="match status" value="1"/>
</dbReference>
<organism evidence="2 3">
    <name type="scientific">Oceanobacillus neutriphilus</name>
    <dbReference type="NCBI Taxonomy" id="531815"/>
    <lineage>
        <taxon>Bacteria</taxon>
        <taxon>Bacillati</taxon>
        <taxon>Bacillota</taxon>
        <taxon>Bacilli</taxon>
        <taxon>Bacillales</taxon>
        <taxon>Bacillaceae</taxon>
        <taxon>Oceanobacillus</taxon>
    </lineage>
</organism>
<proteinExistence type="predicted"/>
<dbReference type="Proteomes" id="UP000641206">
    <property type="component" value="Unassembled WGS sequence"/>
</dbReference>
<sequence length="231" mass="25910">MRETVSNSEVNGILAQIQRESGGNQRIIQHAAVNDINMRNGNPARGLLQYIPQTFKAYKVKGFGNIYDGYHQLLAFFNNRTWRRDLPYGKRGWGPRGGRKFGTGGKIFKNGLYQLAEGGFPEWVIPTDPSRRTEAMKLLALAGKEISGNKRPHQLPNPGGSVGHHYDYDRSEEIALLKQQVQLLTELVLSSQNIEAKPILTEGDIKRSYDKRDSRESTKHGIFTGRPGGAY</sequence>
<evidence type="ECO:0000313" key="2">
    <source>
        <dbReference type="EMBL" id="GGP17398.1"/>
    </source>
</evidence>
<name>A0ABQ2P3V7_9BACI</name>
<evidence type="ECO:0000313" key="3">
    <source>
        <dbReference type="Proteomes" id="UP000641206"/>
    </source>
</evidence>
<accession>A0ABQ2P3V7</accession>
<keyword evidence="3" id="KW-1185">Reference proteome</keyword>